<dbReference type="WBParaSite" id="Hba_05389">
    <property type="protein sequence ID" value="Hba_05389"/>
    <property type="gene ID" value="Hba_05389"/>
</dbReference>
<sequence length="172" mass="20077">MTNMPFMNQCRKRKMARGSLFNDIEKGKILTNIIANFLRAPGEYGIKKSGGRPTKLEKRKKISITMMASNSTANMDEIRSIYCPTVEKNEGVSDFNSRSQESQDGFSRSHISWTSEWTETILPFSHMHLPFHYKLNFIQKFNLDGLDGFTSHWRDLRKERRFFLRETLEAEA</sequence>
<reference evidence="2" key="1">
    <citation type="submission" date="2016-11" db="UniProtKB">
        <authorList>
            <consortium name="WormBaseParasite"/>
        </authorList>
    </citation>
    <scope>IDENTIFICATION</scope>
</reference>
<accession>A0A1I7WK29</accession>
<protein>
    <submittedName>
        <fullName evidence="2">Uncharacterized protein</fullName>
    </submittedName>
</protein>
<name>A0A1I7WK29_HETBA</name>
<organism evidence="1 2">
    <name type="scientific">Heterorhabditis bacteriophora</name>
    <name type="common">Entomopathogenic nematode worm</name>
    <dbReference type="NCBI Taxonomy" id="37862"/>
    <lineage>
        <taxon>Eukaryota</taxon>
        <taxon>Metazoa</taxon>
        <taxon>Ecdysozoa</taxon>
        <taxon>Nematoda</taxon>
        <taxon>Chromadorea</taxon>
        <taxon>Rhabditida</taxon>
        <taxon>Rhabditina</taxon>
        <taxon>Rhabditomorpha</taxon>
        <taxon>Strongyloidea</taxon>
        <taxon>Heterorhabditidae</taxon>
        <taxon>Heterorhabditis</taxon>
    </lineage>
</organism>
<dbReference type="AlphaFoldDB" id="A0A1I7WK29"/>
<dbReference type="Proteomes" id="UP000095283">
    <property type="component" value="Unplaced"/>
</dbReference>
<proteinExistence type="predicted"/>
<evidence type="ECO:0000313" key="1">
    <source>
        <dbReference type="Proteomes" id="UP000095283"/>
    </source>
</evidence>
<evidence type="ECO:0000313" key="2">
    <source>
        <dbReference type="WBParaSite" id="Hba_05389"/>
    </source>
</evidence>
<keyword evidence="1" id="KW-1185">Reference proteome</keyword>